<proteinExistence type="predicted"/>
<evidence type="ECO:0000256" key="6">
    <source>
        <dbReference type="ARBA" id="ARBA00023014"/>
    </source>
</evidence>
<evidence type="ECO:0000256" key="3">
    <source>
        <dbReference type="ARBA" id="ARBA00022723"/>
    </source>
</evidence>
<evidence type="ECO:0000313" key="9">
    <source>
        <dbReference type="Proteomes" id="UP001623660"/>
    </source>
</evidence>
<dbReference type="Proteomes" id="UP001623660">
    <property type="component" value="Unassembled WGS sequence"/>
</dbReference>
<evidence type="ECO:0000256" key="4">
    <source>
        <dbReference type="ARBA" id="ARBA00022982"/>
    </source>
</evidence>
<keyword evidence="4" id="KW-0249">Electron transport</keyword>
<evidence type="ECO:0000256" key="1">
    <source>
        <dbReference type="ARBA" id="ARBA00022448"/>
    </source>
</evidence>
<keyword evidence="3" id="KW-0479">Metal-binding</keyword>
<feature type="domain" description="4Fe-4S ferredoxin-type" evidence="7">
    <location>
        <begin position="34"/>
        <end position="64"/>
    </location>
</feature>
<organism evidence="8 9">
    <name type="scientific">Candidatus Clostridium eludens</name>
    <dbReference type="NCBI Taxonomy" id="3381663"/>
    <lineage>
        <taxon>Bacteria</taxon>
        <taxon>Bacillati</taxon>
        <taxon>Bacillota</taxon>
        <taxon>Clostridia</taxon>
        <taxon>Eubacteriales</taxon>
        <taxon>Clostridiaceae</taxon>
        <taxon>Clostridium</taxon>
    </lineage>
</organism>
<dbReference type="EMBL" id="JBJHZX010000042">
    <property type="protein sequence ID" value="MFL0197964.1"/>
    <property type="molecule type" value="Genomic_DNA"/>
</dbReference>
<keyword evidence="2" id="KW-0004">4Fe-4S</keyword>
<evidence type="ECO:0000259" key="7">
    <source>
        <dbReference type="PROSITE" id="PS51379"/>
    </source>
</evidence>
<dbReference type="Gene3D" id="3.30.70.20">
    <property type="match status" value="1"/>
</dbReference>
<gene>
    <name evidence="8" type="ORF">ACJDU8_20695</name>
</gene>
<evidence type="ECO:0000313" key="8">
    <source>
        <dbReference type="EMBL" id="MFL0197964.1"/>
    </source>
</evidence>
<dbReference type="SUPFAM" id="SSF54862">
    <property type="entry name" value="4Fe-4S ferredoxins"/>
    <property type="match status" value="1"/>
</dbReference>
<comment type="caution">
    <text evidence="8">The sequence shown here is derived from an EMBL/GenBank/DDBJ whole genome shotgun (WGS) entry which is preliminary data.</text>
</comment>
<dbReference type="InterPro" id="IPR051684">
    <property type="entry name" value="Electron_Trans/Redox"/>
</dbReference>
<accession>A0ABW8SRZ5</accession>
<evidence type="ECO:0000256" key="5">
    <source>
        <dbReference type="ARBA" id="ARBA00023004"/>
    </source>
</evidence>
<sequence length="72" mass="8226">MAIIIVSIFIYRSFCRYICPLGAFYSLLNKVSFYKCEVDKNKCTNCGACVHKCKIICQISMGNRLKPILIKP</sequence>
<keyword evidence="1" id="KW-0813">Transport</keyword>
<protein>
    <submittedName>
        <fullName evidence="8">4Fe-4S binding protein</fullName>
    </submittedName>
</protein>
<dbReference type="PANTHER" id="PTHR30176">
    <property type="entry name" value="FERREDOXIN-TYPE PROTEIN NAPH"/>
    <property type="match status" value="1"/>
</dbReference>
<evidence type="ECO:0000256" key="2">
    <source>
        <dbReference type="ARBA" id="ARBA00022485"/>
    </source>
</evidence>
<dbReference type="PANTHER" id="PTHR30176:SF3">
    <property type="entry name" value="FERREDOXIN-TYPE PROTEIN NAPH"/>
    <property type="match status" value="1"/>
</dbReference>
<name>A0ABW8SRZ5_9CLOT</name>
<dbReference type="Pfam" id="PF12801">
    <property type="entry name" value="Fer4_5"/>
    <property type="match status" value="1"/>
</dbReference>
<reference evidence="8 9" key="1">
    <citation type="submission" date="2024-11" db="EMBL/GenBank/DDBJ databases">
        <authorList>
            <person name="Heng Y.C."/>
            <person name="Lim A.C.H."/>
            <person name="Lee J.K.Y."/>
            <person name="Kittelmann S."/>
        </authorList>
    </citation>
    <scope>NUCLEOTIDE SEQUENCE [LARGE SCALE GENOMIC DNA]</scope>
    <source>
        <strain evidence="8 9">WILCCON 0269</strain>
    </source>
</reference>
<keyword evidence="9" id="KW-1185">Reference proteome</keyword>
<dbReference type="PROSITE" id="PS51379">
    <property type="entry name" value="4FE4S_FER_2"/>
    <property type="match status" value="1"/>
</dbReference>
<dbReference type="InterPro" id="IPR017896">
    <property type="entry name" value="4Fe4S_Fe-S-bd"/>
</dbReference>
<dbReference type="RefSeq" id="WP_406794078.1">
    <property type="nucleotide sequence ID" value="NZ_JBJHZX010000042.1"/>
</dbReference>
<keyword evidence="5" id="KW-0408">Iron</keyword>
<keyword evidence="6" id="KW-0411">Iron-sulfur</keyword>